<dbReference type="Pfam" id="PF07311">
    <property type="entry name" value="Dodecin"/>
    <property type="match status" value="1"/>
</dbReference>
<dbReference type="PANTHER" id="PTHR39324:SF1">
    <property type="entry name" value="CALCIUM DODECIN"/>
    <property type="match status" value="1"/>
</dbReference>
<reference evidence="1 2" key="1">
    <citation type="submission" date="2023-01" db="EMBL/GenBank/DDBJ databases">
        <title>Cultivation and genomic characterization of new, ubiquitous marine nitrite-oxidizing bacteria from the Nitrospirales.</title>
        <authorList>
            <person name="Mueller A.J."/>
            <person name="Daebeler A."/>
            <person name="Herbold C.W."/>
            <person name="Kirkegaard R.H."/>
            <person name="Daims H."/>
        </authorList>
    </citation>
    <scope>NUCLEOTIDE SEQUENCE [LARGE SCALE GENOMIC DNA]</scope>
    <source>
        <strain evidence="1 2">VA</strain>
    </source>
</reference>
<name>A0AA96GFD4_9BACT</name>
<dbReference type="AlphaFoldDB" id="A0AA96GFD4"/>
<sequence length="67" mass="7551">MSDMLKVIEVLAESEKSWEDAASYAVTKAAKSVHGIKSIYIKDMEAKVENNKITKYRINANISFLLD</sequence>
<dbReference type="InterPro" id="IPR009923">
    <property type="entry name" value="Dodecin"/>
</dbReference>
<keyword evidence="2" id="KW-1185">Reference proteome</keyword>
<proteinExistence type="predicted"/>
<dbReference type="InterPro" id="IPR025543">
    <property type="entry name" value="Dodecin-like"/>
</dbReference>
<dbReference type="SUPFAM" id="SSF89807">
    <property type="entry name" value="Dodecin-like"/>
    <property type="match status" value="1"/>
</dbReference>
<dbReference type="RefSeq" id="WP_312646959.1">
    <property type="nucleotide sequence ID" value="NZ_CP116967.1"/>
</dbReference>
<organism evidence="1 2">
    <name type="scientific">Candidatus Nitrospira allomarina</name>
    <dbReference type="NCBI Taxonomy" id="3020900"/>
    <lineage>
        <taxon>Bacteria</taxon>
        <taxon>Pseudomonadati</taxon>
        <taxon>Nitrospirota</taxon>
        <taxon>Nitrospiria</taxon>
        <taxon>Nitrospirales</taxon>
        <taxon>Nitrospiraceae</taxon>
        <taxon>Nitrospira</taxon>
    </lineage>
</organism>
<dbReference type="KEGG" id="nall:PP769_09830"/>
<dbReference type="EMBL" id="CP116967">
    <property type="protein sequence ID" value="WNM60032.1"/>
    <property type="molecule type" value="Genomic_DNA"/>
</dbReference>
<dbReference type="PANTHER" id="PTHR39324">
    <property type="entry name" value="CALCIUM DODECIN"/>
    <property type="match status" value="1"/>
</dbReference>
<dbReference type="InterPro" id="IPR036694">
    <property type="entry name" value="Dodecin-like_sf"/>
</dbReference>
<gene>
    <name evidence="1" type="ORF">PP769_09830</name>
</gene>
<evidence type="ECO:0000313" key="1">
    <source>
        <dbReference type="EMBL" id="WNM60032.1"/>
    </source>
</evidence>
<dbReference type="Gene3D" id="3.30.1660.10">
    <property type="entry name" value="Flavin-binding protein dodecin"/>
    <property type="match status" value="1"/>
</dbReference>
<evidence type="ECO:0000313" key="2">
    <source>
        <dbReference type="Proteomes" id="UP001302719"/>
    </source>
</evidence>
<dbReference type="Proteomes" id="UP001302719">
    <property type="component" value="Chromosome"/>
</dbReference>
<accession>A0AA96GFD4</accession>
<protein>
    <submittedName>
        <fullName evidence="1">Dodecin family protein</fullName>
    </submittedName>
</protein>